<dbReference type="EMBL" id="BOQN01000062">
    <property type="protein sequence ID" value="GIM93030.1"/>
    <property type="molecule type" value="Genomic_DNA"/>
</dbReference>
<dbReference type="Proteomes" id="UP000677082">
    <property type="component" value="Unassembled WGS sequence"/>
</dbReference>
<evidence type="ECO:0000256" key="1">
    <source>
        <dbReference type="ARBA" id="ARBA00023002"/>
    </source>
</evidence>
<keyword evidence="5" id="KW-1185">Reference proteome</keyword>
<comment type="caution">
    <text evidence="4">The sequence shown here is derived from an EMBL/GenBank/DDBJ whole genome shotgun (WGS) entry which is preliminary data.</text>
</comment>
<reference evidence="4 5" key="1">
    <citation type="submission" date="2021-03" db="EMBL/GenBank/DDBJ databases">
        <title>Whole genome shotgun sequence of Actinoplanes toevensis NBRC 105298.</title>
        <authorList>
            <person name="Komaki H."/>
            <person name="Tamura T."/>
        </authorList>
    </citation>
    <scope>NUCLEOTIDE SEQUENCE [LARGE SCALE GENOMIC DNA]</scope>
    <source>
        <strain evidence="4 5">NBRC 105298</strain>
    </source>
</reference>
<keyword evidence="1" id="KW-0560">Oxidoreductase</keyword>
<sequence length="342" mass="37694">MEFGIFGVGDLTADAMTGRTVSENERLHAIARIAVHAEEAGFDVFAIGEHHNPPFVSSADAAILSFIAARTSRIVLSTSTTLITTNDPVRIAEEFATVQHLSGGRVDLMLGRGNTAQVYPWFGQEIEHGIPLAVENYALLRRLWDEEVVTWEGQFRTPLEGFTAVPRPMNGTPPFVWHGSIRSPQIAEQAARYGDGFFVNNLFMTIDYFAKYVEYYRSRWAEHGQGRPEDAIVGAGGAMYVRPRSQDAFQEYAPYYYSHPVLSSSGPLEEAARSTGLCVGSPAQIVEHVMTFRDSFGPYRRQLFGMDAGGVPEKTVHDMIDLAGAEVLPVLRREMSAASKAA</sequence>
<name>A0A919TCH4_9ACTN</name>
<dbReference type="InterPro" id="IPR050766">
    <property type="entry name" value="Bact_Lucif_Oxidored"/>
</dbReference>
<evidence type="ECO:0000259" key="3">
    <source>
        <dbReference type="Pfam" id="PF00296"/>
    </source>
</evidence>
<protein>
    <submittedName>
        <fullName evidence="4">Monooxygenase</fullName>
    </submittedName>
</protein>
<dbReference type="NCBIfam" id="TIGR04036">
    <property type="entry name" value="LLM_CE1758_fam"/>
    <property type="match status" value="1"/>
</dbReference>
<dbReference type="InterPro" id="IPR023934">
    <property type="entry name" value="LLM_FMN-dep_put"/>
</dbReference>
<dbReference type="PANTHER" id="PTHR30137:SF8">
    <property type="entry name" value="BLR5498 PROTEIN"/>
    <property type="match status" value="1"/>
</dbReference>
<accession>A0A919TCH4</accession>
<dbReference type="Gene3D" id="3.20.20.30">
    <property type="entry name" value="Luciferase-like domain"/>
    <property type="match status" value="1"/>
</dbReference>
<dbReference type="PANTHER" id="PTHR30137">
    <property type="entry name" value="LUCIFERASE-LIKE MONOOXYGENASE"/>
    <property type="match status" value="1"/>
</dbReference>
<dbReference type="Pfam" id="PF00296">
    <property type="entry name" value="Bac_luciferase"/>
    <property type="match status" value="1"/>
</dbReference>
<gene>
    <name evidence="4" type="ORF">Ato02nite_048230</name>
</gene>
<dbReference type="GO" id="GO:0005829">
    <property type="term" value="C:cytosol"/>
    <property type="evidence" value="ECO:0007669"/>
    <property type="project" value="TreeGrafter"/>
</dbReference>
<proteinExistence type="predicted"/>
<dbReference type="GO" id="GO:0004497">
    <property type="term" value="F:monooxygenase activity"/>
    <property type="evidence" value="ECO:0007669"/>
    <property type="project" value="UniProtKB-KW"/>
</dbReference>
<evidence type="ECO:0000313" key="5">
    <source>
        <dbReference type="Proteomes" id="UP000677082"/>
    </source>
</evidence>
<dbReference type="AlphaFoldDB" id="A0A919TCH4"/>
<dbReference type="RefSeq" id="WP_213008860.1">
    <property type="nucleotide sequence ID" value="NZ_BOQN01000062.1"/>
</dbReference>
<evidence type="ECO:0000256" key="2">
    <source>
        <dbReference type="ARBA" id="ARBA00023033"/>
    </source>
</evidence>
<dbReference type="GO" id="GO:0016705">
    <property type="term" value="F:oxidoreductase activity, acting on paired donors, with incorporation or reduction of molecular oxygen"/>
    <property type="evidence" value="ECO:0007669"/>
    <property type="project" value="InterPro"/>
</dbReference>
<dbReference type="InterPro" id="IPR011251">
    <property type="entry name" value="Luciferase-like_dom"/>
</dbReference>
<organism evidence="4 5">
    <name type="scientific">Paractinoplanes toevensis</name>
    <dbReference type="NCBI Taxonomy" id="571911"/>
    <lineage>
        <taxon>Bacteria</taxon>
        <taxon>Bacillati</taxon>
        <taxon>Actinomycetota</taxon>
        <taxon>Actinomycetes</taxon>
        <taxon>Micromonosporales</taxon>
        <taxon>Micromonosporaceae</taxon>
        <taxon>Paractinoplanes</taxon>
    </lineage>
</organism>
<feature type="domain" description="Luciferase-like" evidence="3">
    <location>
        <begin position="1"/>
        <end position="292"/>
    </location>
</feature>
<evidence type="ECO:0000313" key="4">
    <source>
        <dbReference type="EMBL" id="GIM93030.1"/>
    </source>
</evidence>
<dbReference type="SUPFAM" id="SSF51679">
    <property type="entry name" value="Bacterial luciferase-like"/>
    <property type="match status" value="1"/>
</dbReference>
<keyword evidence="2 4" id="KW-0503">Monooxygenase</keyword>
<dbReference type="InterPro" id="IPR036661">
    <property type="entry name" value="Luciferase-like_sf"/>
</dbReference>